<evidence type="ECO:0000256" key="11">
    <source>
        <dbReference type="SAM" id="Phobius"/>
    </source>
</evidence>
<keyword evidence="5" id="KW-0808">Transferase</keyword>
<dbReference type="PROSITE" id="PS50109">
    <property type="entry name" value="HIS_KIN"/>
    <property type="match status" value="1"/>
</dbReference>
<evidence type="ECO:0000256" key="9">
    <source>
        <dbReference type="ARBA" id="ARBA00023012"/>
    </source>
</evidence>
<organism evidence="14 15">
    <name type="scientific">Zoogloea ramigera</name>
    <dbReference type="NCBI Taxonomy" id="350"/>
    <lineage>
        <taxon>Bacteria</taxon>
        <taxon>Pseudomonadati</taxon>
        <taxon>Pseudomonadota</taxon>
        <taxon>Betaproteobacteria</taxon>
        <taxon>Rhodocyclales</taxon>
        <taxon>Zoogloeaceae</taxon>
        <taxon>Zoogloea</taxon>
    </lineage>
</organism>
<dbReference type="AlphaFoldDB" id="A0A4Y4CUM9"/>
<evidence type="ECO:0000256" key="4">
    <source>
        <dbReference type="ARBA" id="ARBA00022553"/>
    </source>
</evidence>
<dbReference type="InterPro" id="IPR003661">
    <property type="entry name" value="HisK_dim/P_dom"/>
</dbReference>
<dbReference type="Proteomes" id="UP000318422">
    <property type="component" value="Unassembled WGS sequence"/>
</dbReference>
<keyword evidence="6 11" id="KW-0812">Transmembrane</keyword>
<dbReference type="Pfam" id="PF02518">
    <property type="entry name" value="HATPase_c"/>
    <property type="match status" value="1"/>
</dbReference>
<evidence type="ECO:0000256" key="1">
    <source>
        <dbReference type="ARBA" id="ARBA00000085"/>
    </source>
</evidence>
<reference evidence="14 15" key="1">
    <citation type="submission" date="2019-06" db="EMBL/GenBank/DDBJ databases">
        <title>Whole genome shotgun sequence of Zoogloea ramigera NBRC 15342.</title>
        <authorList>
            <person name="Hosoyama A."/>
            <person name="Uohara A."/>
            <person name="Ohji S."/>
            <person name="Ichikawa N."/>
        </authorList>
    </citation>
    <scope>NUCLEOTIDE SEQUENCE [LARGE SCALE GENOMIC DNA]</scope>
    <source>
        <strain evidence="14 15">NBRC 15342</strain>
    </source>
</reference>
<dbReference type="InterPro" id="IPR013727">
    <property type="entry name" value="2CSK_N"/>
</dbReference>
<feature type="transmembrane region" description="Helical" evidence="11">
    <location>
        <begin position="180"/>
        <end position="203"/>
    </location>
</feature>
<comment type="subcellular location">
    <subcellularLocation>
        <location evidence="2">Membrane</location>
    </subcellularLocation>
</comment>
<keyword evidence="9" id="KW-0902">Two-component regulatory system</keyword>
<dbReference type="PRINTS" id="PR00344">
    <property type="entry name" value="BCTRLSENSOR"/>
</dbReference>
<feature type="domain" description="HAMP" evidence="13">
    <location>
        <begin position="204"/>
        <end position="256"/>
    </location>
</feature>
<dbReference type="OrthoDB" id="8583694at2"/>
<evidence type="ECO:0000256" key="3">
    <source>
        <dbReference type="ARBA" id="ARBA00012438"/>
    </source>
</evidence>
<dbReference type="SUPFAM" id="SSF55874">
    <property type="entry name" value="ATPase domain of HSP90 chaperone/DNA topoisomerase II/histidine kinase"/>
    <property type="match status" value="1"/>
</dbReference>
<keyword evidence="10 11" id="KW-0472">Membrane</keyword>
<dbReference type="InterPro" id="IPR004358">
    <property type="entry name" value="Sig_transdc_His_kin-like_C"/>
</dbReference>
<dbReference type="SMART" id="SM00387">
    <property type="entry name" value="HATPase_c"/>
    <property type="match status" value="1"/>
</dbReference>
<evidence type="ECO:0000256" key="8">
    <source>
        <dbReference type="ARBA" id="ARBA00022989"/>
    </source>
</evidence>
<evidence type="ECO:0000256" key="10">
    <source>
        <dbReference type="ARBA" id="ARBA00023136"/>
    </source>
</evidence>
<evidence type="ECO:0000259" key="12">
    <source>
        <dbReference type="PROSITE" id="PS50109"/>
    </source>
</evidence>
<dbReference type="InterPro" id="IPR005467">
    <property type="entry name" value="His_kinase_dom"/>
</dbReference>
<dbReference type="InterPro" id="IPR003660">
    <property type="entry name" value="HAMP_dom"/>
</dbReference>
<dbReference type="InterPro" id="IPR036890">
    <property type="entry name" value="HATPase_C_sf"/>
</dbReference>
<evidence type="ECO:0000256" key="5">
    <source>
        <dbReference type="ARBA" id="ARBA00022679"/>
    </source>
</evidence>
<dbReference type="Gene3D" id="1.10.287.130">
    <property type="match status" value="1"/>
</dbReference>
<dbReference type="EC" id="2.7.13.3" evidence="3"/>
<keyword evidence="8 11" id="KW-1133">Transmembrane helix</keyword>
<dbReference type="Pfam" id="PF00512">
    <property type="entry name" value="HisKA"/>
    <property type="match status" value="1"/>
</dbReference>
<dbReference type="Gene3D" id="3.30.565.10">
    <property type="entry name" value="Histidine kinase-like ATPase, C-terminal domain"/>
    <property type="match status" value="1"/>
</dbReference>
<evidence type="ECO:0000256" key="2">
    <source>
        <dbReference type="ARBA" id="ARBA00004370"/>
    </source>
</evidence>
<protein>
    <recommendedName>
        <fullName evidence="3">histidine kinase</fullName>
        <ecNumber evidence="3">2.7.13.3</ecNumber>
    </recommendedName>
</protein>
<dbReference type="RefSeq" id="WP_141350388.1">
    <property type="nucleotide sequence ID" value="NZ_BJNV01000014.1"/>
</dbReference>
<dbReference type="InterPro" id="IPR036097">
    <property type="entry name" value="HisK_dim/P_sf"/>
</dbReference>
<evidence type="ECO:0000256" key="6">
    <source>
        <dbReference type="ARBA" id="ARBA00022692"/>
    </source>
</evidence>
<dbReference type="EMBL" id="BJNV01000014">
    <property type="protein sequence ID" value="GEC95174.1"/>
    <property type="molecule type" value="Genomic_DNA"/>
</dbReference>
<feature type="domain" description="Histidine kinase" evidence="12">
    <location>
        <begin position="264"/>
        <end position="478"/>
    </location>
</feature>
<keyword evidence="15" id="KW-1185">Reference proteome</keyword>
<dbReference type="PROSITE" id="PS50885">
    <property type="entry name" value="HAMP"/>
    <property type="match status" value="1"/>
</dbReference>
<dbReference type="InterPro" id="IPR003594">
    <property type="entry name" value="HATPase_dom"/>
</dbReference>
<dbReference type="Pfam" id="PF08521">
    <property type="entry name" value="2CSK_N"/>
    <property type="match status" value="1"/>
</dbReference>
<dbReference type="GO" id="GO:0005886">
    <property type="term" value="C:plasma membrane"/>
    <property type="evidence" value="ECO:0007669"/>
    <property type="project" value="TreeGrafter"/>
</dbReference>
<name>A0A4Y4CUM9_ZOORA</name>
<proteinExistence type="predicted"/>
<evidence type="ECO:0000313" key="14">
    <source>
        <dbReference type="EMBL" id="GEC95174.1"/>
    </source>
</evidence>
<gene>
    <name evidence="14" type="ORF">ZRA01_12470</name>
</gene>
<dbReference type="InterPro" id="IPR050428">
    <property type="entry name" value="TCS_sensor_his_kinase"/>
</dbReference>
<dbReference type="SMART" id="SM00388">
    <property type="entry name" value="HisKA"/>
    <property type="match status" value="1"/>
</dbReference>
<dbReference type="SUPFAM" id="SSF47384">
    <property type="entry name" value="Homodimeric domain of signal transducing histidine kinase"/>
    <property type="match status" value="1"/>
</dbReference>
<comment type="catalytic activity">
    <reaction evidence="1">
        <text>ATP + protein L-histidine = ADP + protein N-phospho-L-histidine.</text>
        <dbReference type="EC" id="2.7.13.3"/>
    </reaction>
</comment>
<sequence>MWSPRRRKATDAPGADGKAFNSLFGEILDWMLAPLLFLWPISIIVTHNVANSIANQPYDQALAVNVRAIARLVKVEANQAKLNFPAPARLILRADEDDTVYYQVIGLKGELLVGDKDIPPVTPPDSVEPDLVMFRDEQIAGEDVRVAYQFLQPPDGARGRFVLLQVAETRNKRSTLASRVVTGVLLPQFAIIPIAVILVWLGLTRGIAPLNHLQSYIRRRRPSDLSPISVSGVPEEVRPLIIAFNDMMARLEENLQAQQRFIADAAHQMRTPLTGLRMQTDLALMEADPEQVHRSLKQISESAERASHLINQLLSLARAEASYEKIYAVERVDLENLLRTMLSDFVPRARQKHIDFGLETAEEALIIDGNPVLLAELLKNLIDNAIKYTPEGGCVTVRTIATDHAIVEVEDTGIGVPEADRERVFERFYRVLGSAESGSGLGLPIVREIAELHRAKVSLNPNPSGKGTIAQVVFPRSRVAQEEEASRLQIALSRPSSRQFPPT</sequence>
<evidence type="ECO:0000256" key="7">
    <source>
        <dbReference type="ARBA" id="ARBA00022777"/>
    </source>
</evidence>
<dbReference type="GO" id="GO:0000155">
    <property type="term" value="F:phosphorelay sensor kinase activity"/>
    <property type="evidence" value="ECO:0007669"/>
    <property type="project" value="InterPro"/>
</dbReference>
<comment type="caution">
    <text evidence="14">The sequence shown here is derived from an EMBL/GenBank/DDBJ whole genome shotgun (WGS) entry which is preliminary data.</text>
</comment>
<keyword evidence="4" id="KW-0597">Phosphoprotein</keyword>
<dbReference type="PANTHER" id="PTHR45436:SF1">
    <property type="entry name" value="SENSOR PROTEIN QSEC"/>
    <property type="match status" value="1"/>
</dbReference>
<dbReference type="PANTHER" id="PTHR45436">
    <property type="entry name" value="SENSOR HISTIDINE KINASE YKOH"/>
    <property type="match status" value="1"/>
</dbReference>
<evidence type="ECO:0000259" key="13">
    <source>
        <dbReference type="PROSITE" id="PS50885"/>
    </source>
</evidence>
<evidence type="ECO:0000313" key="15">
    <source>
        <dbReference type="Proteomes" id="UP000318422"/>
    </source>
</evidence>
<accession>A0A4Y4CUM9</accession>
<dbReference type="CDD" id="cd00082">
    <property type="entry name" value="HisKA"/>
    <property type="match status" value="1"/>
</dbReference>
<keyword evidence="7 14" id="KW-0418">Kinase</keyword>